<evidence type="ECO:0000313" key="2">
    <source>
        <dbReference type="Proteomes" id="UP000601435"/>
    </source>
</evidence>
<organism evidence="1 2">
    <name type="scientific">Symbiodinium necroappetens</name>
    <dbReference type="NCBI Taxonomy" id="1628268"/>
    <lineage>
        <taxon>Eukaryota</taxon>
        <taxon>Sar</taxon>
        <taxon>Alveolata</taxon>
        <taxon>Dinophyceae</taxon>
        <taxon>Suessiales</taxon>
        <taxon>Symbiodiniaceae</taxon>
        <taxon>Symbiodinium</taxon>
    </lineage>
</organism>
<protein>
    <submittedName>
        <fullName evidence="1">Uncharacterized protein</fullName>
    </submittedName>
</protein>
<gene>
    <name evidence="1" type="ORF">SNEC2469_LOCUS19174</name>
</gene>
<dbReference type="Proteomes" id="UP000601435">
    <property type="component" value="Unassembled WGS sequence"/>
</dbReference>
<name>A0A812WFU6_9DINO</name>
<comment type="caution">
    <text evidence="1">The sequence shown here is derived from an EMBL/GenBank/DDBJ whole genome shotgun (WGS) entry which is preliminary data.</text>
</comment>
<dbReference type="AlphaFoldDB" id="A0A812WFU6"/>
<evidence type="ECO:0000313" key="1">
    <source>
        <dbReference type="EMBL" id="CAE7669973.1"/>
    </source>
</evidence>
<proteinExistence type="predicted"/>
<accession>A0A812WFU6</accession>
<feature type="non-terminal residue" evidence="1">
    <location>
        <position position="118"/>
    </location>
</feature>
<keyword evidence="2" id="KW-1185">Reference proteome</keyword>
<reference evidence="1" key="1">
    <citation type="submission" date="2021-02" db="EMBL/GenBank/DDBJ databases">
        <authorList>
            <person name="Dougan E. K."/>
            <person name="Rhodes N."/>
            <person name="Thang M."/>
            <person name="Chan C."/>
        </authorList>
    </citation>
    <scope>NUCLEOTIDE SEQUENCE</scope>
</reference>
<dbReference type="OrthoDB" id="410503at2759"/>
<sequence>ESAAPSAAGASQELPGFENVVEIEASLLESWKSWSSPRLRDSEGRPVPSPPDRHLHYRHIARMDQLQKDVEEAHTAFEQVVALRRGDEAYVAAGQAGRAEGTVEPQVLQAVGTFVCNC</sequence>
<dbReference type="EMBL" id="CAJNJA010032703">
    <property type="protein sequence ID" value="CAE7669973.1"/>
    <property type="molecule type" value="Genomic_DNA"/>
</dbReference>